<proteinExistence type="predicted"/>
<organism evidence="1">
    <name type="scientific">marine metagenome</name>
    <dbReference type="NCBI Taxonomy" id="408172"/>
    <lineage>
        <taxon>unclassified sequences</taxon>
        <taxon>metagenomes</taxon>
        <taxon>ecological metagenomes</taxon>
    </lineage>
</organism>
<evidence type="ECO:0000313" key="1">
    <source>
        <dbReference type="EMBL" id="SVD03677.1"/>
    </source>
</evidence>
<dbReference type="AlphaFoldDB" id="A0A382S370"/>
<reference evidence="1" key="1">
    <citation type="submission" date="2018-05" db="EMBL/GenBank/DDBJ databases">
        <authorList>
            <person name="Lanie J.A."/>
            <person name="Ng W.-L."/>
            <person name="Kazmierczak K.M."/>
            <person name="Andrzejewski T.M."/>
            <person name="Davidsen T.M."/>
            <person name="Wayne K.J."/>
            <person name="Tettelin H."/>
            <person name="Glass J.I."/>
            <person name="Rusch D."/>
            <person name="Podicherti R."/>
            <person name="Tsui H.-C.T."/>
            <person name="Winkler M.E."/>
        </authorList>
    </citation>
    <scope>NUCLEOTIDE SEQUENCE</scope>
</reference>
<dbReference type="EMBL" id="UINC01125685">
    <property type="protein sequence ID" value="SVD03677.1"/>
    <property type="molecule type" value="Genomic_DNA"/>
</dbReference>
<sequence length="88" mass="10191">MICTTWDPNLARGPLEIPDEWKDTYVIFDENDNCMPYNEQVEPLWNHTTLSGSPCSECKKVFYGQDHQILLTMHKIVHASMEKTDGTM</sequence>
<accession>A0A382S370</accession>
<gene>
    <name evidence="1" type="ORF">METZ01_LOCUS356531</name>
</gene>
<protein>
    <submittedName>
        <fullName evidence="1">Uncharacterized protein</fullName>
    </submittedName>
</protein>
<name>A0A382S370_9ZZZZ</name>